<dbReference type="Gene3D" id="1.10.1380.10">
    <property type="entry name" value="Neutral endopeptidase , domain2"/>
    <property type="match status" value="1"/>
</dbReference>
<protein>
    <recommendedName>
        <fullName evidence="4">Peptidase M13 N-terminal domain-containing protein</fullName>
    </recommendedName>
</protein>
<keyword evidence="6" id="KW-1185">Reference proteome</keyword>
<reference evidence="5" key="2">
    <citation type="submission" date="2021-09" db="EMBL/GenBank/DDBJ databases">
        <authorList>
            <person name="Jia N."/>
            <person name="Wang J."/>
            <person name="Shi W."/>
            <person name="Du L."/>
            <person name="Sun Y."/>
            <person name="Zhan W."/>
            <person name="Jiang J."/>
            <person name="Wang Q."/>
            <person name="Zhang B."/>
            <person name="Ji P."/>
            <person name="Sakyi L.B."/>
            <person name="Cui X."/>
            <person name="Yuan T."/>
            <person name="Jiang B."/>
            <person name="Yang W."/>
            <person name="Lam T.T.-Y."/>
            <person name="Chang Q."/>
            <person name="Ding S."/>
            <person name="Wang X."/>
            <person name="Zhu J."/>
            <person name="Ruan X."/>
            <person name="Zhao L."/>
            <person name="Wei J."/>
            <person name="Que T."/>
            <person name="Du C."/>
            <person name="Cheng J."/>
            <person name="Dai P."/>
            <person name="Han X."/>
            <person name="Huang E."/>
            <person name="Gao Y."/>
            <person name="Liu J."/>
            <person name="Shao H."/>
            <person name="Ye R."/>
            <person name="Li L."/>
            <person name="Wei W."/>
            <person name="Wang X."/>
            <person name="Wang C."/>
            <person name="Huo Q."/>
            <person name="Li W."/>
            <person name="Guo W."/>
            <person name="Chen H."/>
            <person name="Chen S."/>
            <person name="Zhou L."/>
            <person name="Zhou L."/>
            <person name="Ni X."/>
            <person name="Tian J."/>
            <person name="Zhou Y."/>
            <person name="Sheng Y."/>
            <person name="Liu T."/>
            <person name="Pan Y."/>
            <person name="Xia L."/>
            <person name="Li J."/>
            <person name="Zhao F."/>
            <person name="Cao W."/>
        </authorList>
    </citation>
    <scope>NUCLEOTIDE SEQUENCE</scope>
    <source>
        <strain evidence="5">Rmic-2018</strain>
        <tissue evidence="5">Larvae</tissue>
    </source>
</reference>
<sequence length="914" mass="103023">MDSSRLPFTSETVWAQRSSALLAAAEREIRLAERLQWQEQASGTMAPSHHGNEWRLSKHDTSNAGCWMRYASFVLGVAAVASSTLFTAPVVFMARINSCHHGCLSLEHDLKASLNHHIHPCDDFYSHVCSGLDSKQGHPSLKKYSIAFSRSVLKTMLLEKIPALSKNVRAKAARFMLRCLSKVQYRGISSLKAFLQELGLLWPHQSPATRPQLLDVIVRASLHFGIPLFWAFYIGRHPLRPLQNTIYMTLDPNFMEWARVVHALIARGRESEYLRRGAEIIGGEGQSYSFMIQHVMQAHGGLYDLTTRLCGSRVTPQFYNLTDSDLRRALNGYLPDDSQFWPEDEIVNLQPDFFLNLDSTYLSLSSNQESFKLFLGAYAVWLLSPIASGYLRSSLLADLGQENDEASYHSVKCFETLEAIMPLVRFHLHLEANENVERMRRVARLSVDAFGTCLGSYGESLRNHASAVLAQLALNAFNMTTTWQQLNRAYAYLPSDRNVSSFFELYRRAALATASFFALSLRRPNHSIFHVPGISQVLQYRLLVSRELSIKYFLTVAPLYGTWEPTTVIAALFGTLVSVQLASYMRFVILYNHRFQPYSRGELGQDARRLLDDVGRLVLIARNVLPNASDHEIREVYDWSFAAHIASYMLRRPEWLQTSTSGRQDTSLEKDRLFFYLVCYAQCGTKNRERLRKRPKITRRVSPVPETTHEMSAPLQTVASDIRSLSSHQRTMSTTEFDMVHPIVAKSALIQGRRHALSDRVNHSFSGRALGEKTSSVDQGPSPTVCSSADGTKLRPVEVHSATARTCLTVPNPEPVVPVPEDIPQSPEEKAGDLSMEVMHNKLDCSDELCVLSEEPLAVADDAVEDSWLSSIAAPGMDHLGEGASLRFWWWLNSELDIAPLLDLTLRPFFAEFD</sequence>
<dbReference type="SUPFAM" id="SSF55486">
    <property type="entry name" value="Metalloproteases ('zincins'), catalytic domain"/>
    <property type="match status" value="1"/>
</dbReference>
<feature type="region of interest" description="Disordered" evidence="2">
    <location>
        <begin position="771"/>
        <end position="790"/>
    </location>
</feature>
<evidence type="ECO:0000313" key="6">
    <source>
        <dbReference type="Proteomes" id="UP000821866"/>
    </source>
</evidence>
<reference evidence="5" key="1">
    <citation type="journal article" date="2020" name="Cell">
        <title>Large-Scale Comparative Analyses of Tick Genomes Elucidate Their Genetic Diversity and Vector Capacities.</title>
        <authorList>
            <consortium name="Tick Genome and Microbiome Consortium (TIGMIC)"/>
            <person name="Jia N."/>
            <person name="Wang J."/>
            <person name="Shi W."/>
            <person name="Du L."/>
            <person name="Sun Y."/>
            <person name="Zhan W."/>
            <person name="Jiang J.F."/>
            <person name="Wang Q."/>
            <person name="Zhang B."/>
            <person name="Ji P."/>
            <person name="Bell-Sakyi L."/>
            <person name="Cui X.M."/>
            <person name="Yuan T.T."/>
            <person name="Jiang B.G."/>
            <person name="Yang W.F."/>
            <person name="Lam T.T."/>
            <person name="Chang Q.C."/>
            <person name="Ding S.J."/>
            <person name="Wang X.J."/>
            <person name="Zhu J.G."/>
            <person name="Ruan X.D."/>
            <person name="Zhao L."/>
            <person name="Wei J.T."/>
            <person name="Ye R.Z."/>
            <person name="Que T.C."/>
            <person name="Du C.H."/>
            <person name="Zhou Y.H."/>
            <person name="Cheng J.X."/>
            <person name="Dai P.F."/>
            <person name="Guo W.B."/>
            <person name="Han X.H."/>
            <person name="Huang E.J."/>
            <person name="Li L.F."/>
            <person name="Wei W."/>
            <person name="Gao Y.C."/>
            <person name="Liu J.Z."/>
            <person name="Shao H.Z."/>
            <person name="Wang X."/>
            <person name="Wang C.C."/>
            <person name="Yang T.C."/>
            <person name="Huo Q.B."/>
            <person name="Li W."/>
            <person name="Chen H.Y."/>
            <person name="Chen S.E."/>
            <person name="Zhou L.G."/>
            <person name="Ni X.B."/>
            <person name="Tian J.H."/>
            <person name="Sheng Y."/>
            <person name="Liu T."/>
            <person name="Pan Y.S."/>
            <person name="Xia L.Y."/>
            <person name="Li J."/>
            <person name="Zhao F."/>
            <person name="Cao W.C."/>
        </authorList>
    </citation>
    <scope>NUCLEOTIDE SEQUENCE</scope>
    <source>
        <strain evidence="5">Rmic-2018</strain>
    </source>
</reference>
<keyword evidence="3" id="KW-1133">Transmembrane helix</keyword>
<keyword evidence="3" id="KW-0812">Transmembrane</keyword>
<feature type="transmembrane region" description="Helical" evidence="3">
    <location>
        <begin position="70"/>
        <end position="92"/>
    </location>
</feature>
<evidence type="ECO:0000256" key="3">
    <source>
        <dbReference type="SAM" id="Phobius"/>
    </source>
</evidence>
<organism evidence="5 6">
    <name type="scientific">Rhipicephalus microplus</name>
    <name type="common">Cattle tick</name>
    <name type="synonym">Boophilus microplus</name>
    <dbReference type="NCBI Taxonomy" id="6941"/>
    <lineage>
        <taxon>Eukaryota</taxon>
        <taxon>Metazoa</taxon>
        <taxon>Ecdysozoa</taxon>
        <taxon>Arthropoda</taxon>
        <taxon>Chelicerata</taxon>
        <taxon>Arachnida</taxon>
        <taxon>Acari</taxon>
        <taxon>Parasitiformes</taxon>
        <taxon>Ixodida</taxon>
        <taxon>Ixodoidea</taxon>
        <taxon>Ixodidae</taxon>
        <taxon>Rhipicephalinae</taxon>
        <taxon>Rhipicephalus</taxon>
        <taxon>Boophilus</taxon>
    </lineage>
</organism>
<name>A0A9J6CYM8_RHIMP</name>
<dbReference type="Gene3D" id="3.40.390.10">
    <property type="entry name" value="Collagenase (Catalytic Domain)"/>
    <property type="match status" value="1"/>
</dbReference>
<dbReference type="InterPro" id="IPR008753">
    <property type="entry name" value="Peptidase_M13_N"/>
</dbReference>
<dbReference type="Proteomes" id="UP000821866">
    <property type="component" value="Unassembled WGS sequence"/>
</dbReference>
<feature type="compositionally biased region" description="Polar residues" evidence="2">
    <location>
        <begin position="773"/>
        <end position="790"/>
    </location>
</feature>
<dbReference type="PROSITE" id="PS51885">
    <property type="entry name" value="NEPRILYSIN"/>
    <property type="match status" value="1"/>
</dbReference>
<dbReference type="GO" id="GO:0006508">
    <property type="term" value="P:proteolysis"/>
    <property type="evidence" value="ECO:0007669"/>
    <property type="project" value="InterPro"/>
</dbReference>
<dbReference type="InterPro" id="IPR024079">
    <property type="entry name" value="MetalloPept_cat_dom_sf"/>
</dbReference>
<comment type="similarity">
    <text evidence="1">Belongs to the peptidase M13 family.</text>
</comment>
<proteinExistence type="inferred from homology"/>
<evidence type="ECO:0000256" key="1">
    <source>
        <dbReference type="ARBA" id="ARBA00007357"/>
    </source>
</evidence>
<dbReference type="InterPro" id="IPR042089">
    <property type="entry name" value="Peptidase_M13_dom_2"/>
</dbReference>
<evidence type="ECO:0000259" key="4">
    <source>
        <dbReference type="Pfam" id="PF05649"/>
    </source>
</evidence>
<gene>
    <name evidence="5" type="ORF">HPB51_028134</name>
</gene>
<evidence type="ECO:0000256" key="2">
    <source>
        <dbReference type="SAM" id="MobiDB-lite"/>
    </source>
</evidence>
<dbReference type="GO" id="GO:0004222">
    <property type="term" value="F:metalloendopeptidase activity"/>
    <property type="evidence" value="ECO:0007669"/>
    <property type="project" value="InterPro"/>
</dbReference>
<accession>A0A9J6CYM8</accession>
<dbReference type="AlphaFoldDB" id="A0A9J6CYM8"/>
<comment type="caution">
    <text evidence="5">The sequence shown here is derived from an EMBL/GenBank/DDBJ whole genome shotgun (WGS) entry which is preliminary data.</text>
</comment>
<dbReference type="VEuPathDB" id="VectorBase:LOC119185858"/>
<evidence type="ECO:0000313" key="5">
    <source>
        <dbReference type="EMBL" id="KAH7955265.1"/>
    </source>
</evidence>
<keyword evidence="3" id="KW-0472">Membrane</keyword>
<feature type="domain" description="Peptidase M13 N-terminal" evidence="4">
    <location>
        <begin position="120"/>
        <end position="251"/>
    </location>
</feature>
<dbReference type="Pfam" id="PF05649">
    <property type="entry name" value="Peptidase_M13_N"/>
    <property type="match status" value="1"/>
</dbReference>
<dbReference type="EMBL" id="JABSTU010004799">
    <property type="protein sequence ID" value="KAH7955265.1"/>
    <property type="molecule type" value="Genomic_DNA"/>
</dbReference>
<dbReference type="InterPro" id="IPR000718">
    <property type="entry name" value="Peptidase_M13"/>
</dbReference>
<dbReference type="VEuPathDB" id="VectorBase:LOC119168431"/>